<dbReference type="AlphaFoldDB" id="A0A0A6P274"/>
<dbReference type="Proteomes" id="UP000076962">
    <property type="component" value="Unassembled WGS sequence"/>
</dbReference>
<comment type="caution">
    <text evidence="1">The sequence shown here is derived from an EMBL/GenBank/DDBJ whole genome shotgun (WGS) entry which is preliminary data.</text>
</comment>
<reference evidence="1 2" key="1">
    <citation type="submission" date="2016-05" db="EMBL/GenBank/DDBJ databases">
        <title>Single-cell genome of chain-forming Candidatus Thiomargarita nelsonii and comparison to other large sulfur-oxidizing bacteria.</title>
        <authorList>
            <person name="Winkel M."/>
            <person name="Salman V."/>
            <person name="Woyke T."/>
            <person name="Schulz-Vogt H."/>
            <person name="Richter M."/>
            <person name="Flood B."/>
            <person name="Bailey J."/>
            <person name="Amann R."/>
            <person name="Mussmann M."/>
        </authorList>
    </citation>
    <scope>NUCLEOTIDE SEQUENCE [LARGE SCALE GENOMIC DNA]</scope>
    <source>
        <strain evidence="1 2">THI036</strain>
    </source>
</reference>
<organism evidence="1 2">
    <name type="scientific">Candidatus Thiomargarita nelsonii</name>
    <dbReference type="NCBI Taxonomy" id="1003181"/>
    <lineage>
        <taxon>Bacteria</taxon>
        <taxon>Pseudomonadati</taxon>
        <taxon>Pseudomonadota</taxon>
        <taxon>Gammaproteobacteria</taxon>
        <taxon>Thiotrichales</taxon>
        <taxon>Thiotrichaceae</taxon>
        <taxon>Thiomargarita</taxon>
    </lineage>
</organism>
<evidence type="ECO:0000313" key="2">
    <source>
        <dbReference type="Proteomes" id="UP000076962"/>
    </source>
</evidence>
<accession>A0A0A6P274</accession>
<name>A0A0A6P274_9GAMM</name>
<proteinExistence type="predicted"/>
<sequence length="100" mass="11588">MNEDGKMLEAILCAMEVREEFENMTVTELTNPIQLMKEQKDSVQAINPTVFDATLKTMRWSGFFRYIKRKNPVGWENFLQQLAPVKVIPVVKTPTKLGRK</sequence>
<dbReference type="EMBL" id="LUTY01001872">
    <property type="protein sequence ID" value="OAD21100.1"/>
    <property type="molecule type" value="Genomic_DNA"/>
</dbReference>
<protein>
    <submittedName>
        <fullName evidence="1">Uncharacterized protein</fullName>
    </submittedName>
</protein>
<keyword evidence="2" id="KW-1185">Reference proteome</keyword>
<gene>
    <name evidence="1" type="ORF">THIOM_003146</name>
</gene>
<evidence type="ECO:0000313" key="1">
    <source>
        <dbReference type="EMBL" id="OAD21100.1"/>
    </source>
</evidence>